<dbReference type="InterPro" id="IPR053145">
    <property type="entry name" value="AB_hydrolase_Est10"/>
</dbReference>
<evidence type="ECO:0000313" key="4">
    <source>
        <dbReference type="Proteomes" id="UP000618579"/>
    </source>
</evidence>
<dbReference type="InterPro" id="IPR002471">
    <property type="entry name" value="Pept_S9_AS"/>
</dbReference>
<dbReference type="RefSeq" id="WP_171681581.1">
    <property type="nucleotide sequence ID" value="NZ_WHNZ01000007.1"/>
</dbReference>
<dbReference type="EMBL" id="WHNZ01000007">
    <property type="protein sequence ID" value="NOU98700.1"/>
    <property type="molecule type" value="Genomic_DNA"/>
</dbReference>
<dbReference type="InterPro" id="IPR029058">
    <property type="entry name" value="AB_hydrolase_fold"/>
</dbReference>
<feature type="domain" description="Serine aminopeptidase S33" evidence="2">
    <location>
        <begin position="53"/>
        <end position="274"/>
    </location>
</feature>
<accession>A0ABX1ZF41</accession>
<dbReference type="GO" id="GO:0016787">
    <property type="term" value="F:hydrolase activity"/>
    <property type="evidence" value="ECO:0007669"/>
    <property type="project" value="UniProtKB-KW"/>
</dbReference>
<sequence length="315" mass="35525">MIEQVTVMANAAYPLEGILALPDSHTDDKVPAVVFVHGSGPLDKDETIGANKLFRDLADGLSKEGIASLRYDKRTYTYGKQLIQELGGKLTVKEEIIQDAIMAVQMLKRDPRVDANRVFLIGHSQGGMLAPRIEAEGGDLAGVLILAGTSRTLEEVIINQNEDSIQQLEKSQQEIAFKQVKELQDKFDAISEMTDEMAQQTILFGSVYTWYLKEMKQHPIKDYLLQSKKPIFVIQGDKDVQVSVEKDFDRFREMLKDHPNATFKLYPGLNHMFMTAVYGTLKDIWEEYNIPQTVDRTVVEDIAQWILSVKTAATI</sequence>
<keyword evidence="4" id="KW-1185">Reference proteome</keyword>
<dbReference type="PANTHER" id="PTHR43265">
    <property type="entry name" value="ESTERASE ESTD"/>
    <property type="match status" value="1"/>
</dbReference>
<dbReference type="PROSITE" id="PS00708">
    <property type="entry name" value="PRO_ENDOPEP_SER"/>
    <property type="match status" value="1"/>
</dbReference>
<protein>
    <submittedName>
        <fullName evidence="3">Alpha/beta fold hydrolase</fullName>
    </submittedName>
</protein>
<proteinExistence type="predicted"/>
<keyword evidence="1 3" id="KW-0378">Hydrolase</keyword>
<dbReference type="Gene3D" id="3.40.50.1820">
    <property type="entry name" value="alpha/beta hydrolase"/>
    <property type="match status" value="1"/>
</dbReference>
<dbReference type="PANTHER" id="PTHR43265:SF1">
    <property type="entry name" value="ESTERASE ESTD"/>
    <property type="match status" value="1"/>
</dbReference>
<dbReference type="InterPro" id="IPR022742">
    <property type="entry name" value="Hydrolase_4"/>
</dbReference>
<dbReference type="Proteomes" id="UP000618579">
    <property type="component" value="Unassembled WGS sequence"/>
</dbReference>
<comment type="caution">
    <text evidence="3">The sequence shown here is derived from an EMBL/GenBank/DDBJ whole genome shotgun (WGS) entry which is preliminary data.</text>
</comment>
<reference evidence="3 4" key="1">
    <citation type="submission" date="2019-10" db="EMBL/GenBank/DDBJ databases">
        <title>Description of Paenibacillus pedi sp. nov.</title>
        <authorList>
            <person name="Carlier A."/>
            <person name="Qi S."/>
        </authorList>
    </citation>
    <scope>NUCLEOTIDE SEQUENCE [LARGE SCALE GENOMIC DNA]</scope>
    <source>
        <strain evidence="3 4">LMG 31457</strain>
    </source>
</reference>
<dbReference type="Pfam" id="PF12146">
    <property type="entry name" value="Hydrolase_4"/>
    <property type="match status" value="1"/>
</dbReference>
<evidence type="ECO:0000313" key="3">
    <source>
        <dbReference type="EMBL" id="NOU98700.1"/>
    </source>
</evidence>
<gene>
    <name evidence="3" type="ORF">GC097_01495</name>
</gene>
<dbReference type="SUPFAM" id="SSF53474">
    <property type="entry name" value="alpha/beta-Hydrolases"/>
    <property type="match status" value="1"/>
</dbReference>
<evidence type="ECO:0000259" key="2">
    <source>
        <dbReference type="Pfam" id="PF12146"/>
    </source>
</evidence>
<organism evidence="3 4">
    <name type="scientific">Paenibacillus planticolens</name>
    <dbReference type="NCBI Taxonomy" id="2654976"/>
    <lineage>
        <taxon>Bacteria</taxon>
        <taxon>Bacillati</taxon>
        <taxon>Bacillota</taxon>
        <taxon>Bacilli</taxon>
        <taxon>Bacillales</taxon>
        <taxon>Paenibacillaceae</taxon>
        <taxon>Paenibacillus</taxon>
    </lineage>
</organism>
<name>A0ABX1ZF41_9BACL</name>
<evidence type="ECO:0000256" key="1">
    <source>
        <dbReference type="ARBA" id="ARBA00022801"/>
    </source>
</evidence>